<dbReference type="SUPFAM" id="SSF46955">
    <property type="entry name" value="Putative DNA-binding domain"/>
    <property type="match status" value="1"/>
</dbReference>
<dbReference type="InterPro" id="IPR000551">
    <property type="entry name" value="MerR-type_HTH_dom"/>
</dbReference>
<evidence type="ECO:0000256" key="2">
    <source>
        <dbReference type="ARBA" id="ARBA00023125"/>
    </source>
</evidence>
<name>A0A417Y4B1_9ACTN</name>
<dbReference type="RefSeq" id="WP_118924244.1">
    <property type="nucleotide sequence ID" value="NZ_QXGH01000012.1"/>
</dbReference>
<feature type="domain" description="HTH merR-type" evidence="4">
    <location>
        <begin position="1"/>
        <end position="69"/>
    </location>
</feature>
<keyword evidence="3" id="KW-0804">Transcription</keyword>
<dbReference type="Pfam" id="PF13411">
    <property type="entry name" value="MerR_1"/>
    <property type="match status" value="1"/>
</dbReference>
<dbReference type="PANTHER" id="PTHR30204:SF94">
    <property type="entry name" value="HEAVY METAL-DEPENDENT TRANSCRIPTIONAL REGULATOR HI_0293-RELATED"/>
    <property type="match status" value="1"/>
</dbReference>
<sequence>MRISELAERVGVATSTVRYYERIGLLSGPSRTSSGYRDYDEEDAARLLFVTRARRMGLSCDQVGTLLGIWAGTHCASAAERVGQLIDEKQAEIAERIDELHRFSAQLTTVQDALRAEPPDACRTDLTCCVPESPGVVVLDLVPRPRQ</sequence>
<dbReference type="InterPro" id="IPR047057">
    <property type="entry name" value="MerR_fam"/>
</dbReference>
<dbReference type="AlphaFoldDB" id="A0A417Y4B1"/>
<keyword evidence="1" id="KW-0805">Transcription regulation</keyword>
<evidence type="ECO:0000256" key="1">
    <source>
        <dbReference type="ARBA" id="ARBA00023015"/>
    </source>
</evidence>
<dbReference type="EMBL" id="QXGH01000012">
    <property type="protein sequence ID" value="RHW27518.1"/>
    <property type="molecule type" value="Genomic_DNA"/>
</dbReference>
<dbReference type="PROSITE" id="PS50937">
    <property type="entry name" value="HTH_MERR_2"/>
    <property type="match status" value="1"/>
</dbReference>
<evidence type="ECO:0000256" key="3">
    <source>
        <dbReference type="ARBA" id="ARBA00023163"/>
    </source>
</evidence>
<keyword evidence="6" id="KW-1185">Reference proteome</keyword>
<dbReference type="Proteomes" id="UP000283644">
    <property type="component" value="Unassembled WGS sequence"/>
</dbReference>
<dbReference type="Gene3D" id="1.10.1660.10">
    <property type="match status" value="1"/>
</dbReference>
<organism evidence="5 6">
    <name type="scientific">Nocardioides immobilis</name>
    <dbReference type="NCBI Taxonomy" id="2049295"/>
    <lineage>
        <taxon>Bacteria</taxon>
        <taxon>Bacillati</taxon>
        <taxon>Actinomycetota</taxon>
        <taxon>Actinomycetes</taxon>
        <taxon>Propionibacteriales</taxon>
        <taxon>Nocardioidaceae</taxon>
        <taxon>Nocardioides</taxon>
    </lineage>
</organism>
<dbReference type="InterPro" id="IPR009061">
    <property type="entry name" value="DNA-bd_dom_put_sf"/>
</dbReference>
<dbReference type="OrthoDB" id="9802039at2"/>
<protein>
    <submittedName>
        <fullName evidence="5">MerR family transcriptional regulator</fullName>
    </submittedName>
</protein>
<dbReference type="PROSITE" id="PS00552">
    <property type="entry name" value="HTH_MERR_1"/>
    <property type="match status" value="1"/>
</dbReference>
<evidence type="ECO:0000313" key="6">
    <source>
        <dbReference type="Proteomes" id="UP000283644"/>
    </source>
</evidence>
<accession>A0A417Y4B1</accession>
<reference evidence="5 6" key="1">
    <citation type="submission" date="2018-09" db="EMBL/GenBank/DDBJ databases">
        <title>Genome sequencing of Nocardioides immobilis CCTCC AB 2017083 for comparison to Nocardioides silvaticus.</title>
        <authorList>
            <person name="Li C."/>
            <person name="Wang G."/>
        </authorList>
    </citation>
    <scope>NUCLEOTIDE SEQUENCE [LARGE SCALE GENOMIC DNA]</scope>
    <source>
        <strain evidence="5 6">CCTCC AB 2017083</strain>
    </source>
</reference>
<dbReference type="GO" id="GO:0003677">
    <property type="term" value="F:DNA binding"/>
    <property type="evidence" value="ECO:0007669"/>
    <property type="project" value="UniProtKB-KW"/>
</dbReference>
<proteinExistence type="predicted"/>
<dbReference type="GO" id="GO:0003700">
    <property type="term" value="F:DNA-binding transcription factor activity"/>
    <property type="evidence" value="ECO:0007669"/>
    <property type="project" value="InterPro"/>
</dbReference>
<evidence type="ECO:0000259" key="4">
    <source>
        <dbReference type="PROSITE" id="PS50937"/>
    </source>
</evidence>
<gene>
    <name evidence="5" type="ORF">D0Z08_07460</name>
</gene>
<evidence type="ECO:0000313" key="5">
    <source>
        <dbReference type="EMBL" id="RHW27518.1"/>
    </source>
</evidence>
<comment type="caution">
    <text evidence="5">The sequence shown here is derived from an EMBL/GenBank/DDBJ whole genome shotgun (WGS) entry which is preliminary data.</text>
</comment>
<dbReference type="SMART" id="SM00422">
    <property type="entry name" value="HTH_MERR"/>
    <property type="match status" value="1"/>
</dbReference>
<dbReference type="PANTHER" id="PTHR30204">
    <property type="entry name" value="REDOX-CYCLING DRUG-SENSING TRANSCRIPTIONAL ACTIVATOR SOXR"/>
    <property type="match status" value="1"/>
</dbReference>
<dbReference type="PRINTS" id="PR00040">
    <property type="entry name" value="HTHMERR"/>
</dbReference>
<keyword evidence="2" id="KW-0238">DNA-binding</keyword>